<evidence type="ECO:0000256" key="2">
    <source>
        <dbReference type="SAM" id="SignalP"/>
    </source>
</evidence>
<gene>
    <name evidence="3" type="ORF">FAJ34_02075</name>
</gene>
<protein>
    <submittedName>
        <fullName evidence="3">Uncharacterized protein</fullName>
    </submittedName>
</protein>
<evidence type="ECO:0000313" key="3">
    <source>
        <dbReference type="EMBL" id="TII08830.1"/>
    </source>
</evidence>
<keyword evidence="2" id="KW-0732">Signal</keyword>
<feature type="region of interest" description="Disordered" evidence="1">
    <location>
        <begin position="50"/>
        <end position="73"/>
    </location>
</feature>
<proteinExistence type="predicted"/>
<organism evidence="3 4">
    <name type="scientific">Streptococcus suis</name>
    <dbReference type="NCBI Taxonomy" id="1307"/>
    <lineage>
        <taxon>Bacteria</taxon>
        <taxon>Bacillati</taxon>
        <taxon>Bacillota</taxon>
        <taxon>Bacilli</taxon>
        <taxon>Lactobacillales</taxon>
        <taxon>Streptococcaceae</taxon>
        <taxon>Streptococcus</taxon>
    </lineage>
</organism>
<evidence type="ECO:0000313" key="4">
    <source>
        <dbReference type="Proteomes" id="UP000305768"/>
    </source>
</evidence>
<name>A0A4T2HAG6_STRSU</name>
<reference evidence="3 4" key="1">
    <citation type="submission" date="2019-04" db="EMBL/GenBank/DDBJ databases">
        <title>Genome analysis of Streptococcus suis strain WUSS425.</title>
        <authorList>
            <person name="Chen H."/>
            <person name="Gao X."/>
            <person name="Wu Z."/>
        </authorList>
    </citation>
    <scope>NUCLEOTIDE SEQUENCE [LARGE SCALE GENOMIC DNA]</scope>
    <source>
        <strain evidence="3 4">WUSS425</strain>
    </source>
</reference>
<dbReference type="EMBL" id="SSXP01000002">
    <property type="protein sequence ID" value="TII08830.1"/>
    <property type="molecule type" value="Genomic_DNA"/>
</dbReference>
<dbReference type="RefSeq" id="WP_136628095.1">
    <property type="nucleotide sequence ID" value="NZ_SSXP01000002.1"/>
</dbReference>
<evidence type="ECO:0000256" key="1">
    <source>
        <dbReference type="SAM" id="MobiDB-lite"/>
    </source>
</evidence>
<feature type="chain" id="PRO_5020638216" evidence="2">
    <location>
        <begin position="31"/>
        <end position="104"/>
    </location>
</feature>
<dbReference type="Proteomes" id="UP000305768">
    <property type="component" value="Unassembled WGS sequence"/>
</dbReference>
<comment type="caution">
    <text evidence="3">The sequence shown here is derived from an EMBL/GenBank/DDBJ whole genome shotgun (WGS) entry which is preliminary data.</text>
</comment>
<sequence>MLFSKHHTIRFVSVVALLTAGLGSMPTILAEETDAATNKTELDFRANIVDGNNTASGEGNMPDLANKPESETNVATNKEHLSGKAIEITVQDEDATPLSSQLVN</sequence>
<dbReference type="AlphaFoldDB" id="A0A4T2HAG6"/>
<accession>A0A4T2HAG6</accession>
<feature type="signal peptide" evidence="2">
    <location>
        <begin position="1"/>
        <end position="30"/>
    </location>
</feature>